<dbReference type="PANTHER" id="PTHR23195">
    <property type="entry name" value="YEATS DOMAIN"/>
    <property type="match status" value="1"/>
</dbReference>
<dbReference type="InterPro" id="IPR055129">
    <property type="entry name" value="YEATS_dom"/>
</dbReference>
<name>A0A0C2XMF5_AMAMK</name>
<dbReference type="GO" id="GO:0006325">
    <property type="term" value="P:chromatin organization"/>
    <property type="evidence" value="ECO:0007669"/>
    <property type="project" value="UniProtKB-KW"/>
</dbReference>
<evidence type="ECO:0000256" key="2">
    <source>
        <dbReference type="PROSITE-ProRule" id="PRU00376"/>
    </source>
</evidence>
<dbReference type="AlphaFoldDB" id="A0A0C2XMF5"/>
<accession>A0A0C2XMF5</accession>
<dbReference type="EMBL" id="KN818224">
    <property type="protein sequence ID" value="KIL70328.1"/>
    <property type="molecule type" value="Genomic_DNA"/>
</dbReference>
<dbReference type="Gene3D" id="2.60.40.1970">
    <property type="entry name" value="YEATS domain"/>
    <property type="match status" value="1"/>
</dbReference>
<dbReference type="FunCoup" id="A0A0C2XMF5">
    <property type="interactions" value="434"/>
</dbReference>
<dbReference type="OrthoDB" id="16041at2759"/>
<comment type="similarity">
    <text evidence="3">Belongs to the YAF9 family.</text>
</comment>
<dbReference type="GO" id="GO:0000812">
    <property type="term" value="C:Swr1 complex"/>
    <property type="evidence" value="ECO:0007669"/>
    <property type="project" value="UniProtKB-UniRule"/>
</dbReference>
<dbReference type="HOGENOM" id="CLU_051385_2_1_1"/>
<dbReference type="InParanoid" id="A0A0C2XMF5"/>
<dbReference type="Pfam" id="PF03366">
    <property type="entry name" value="YEATS"/>
    <property type="match status" value="1"/>
</dbReference>
<keyword evidence="3" id="KW-0156">Chromatin regulator</keyword>
<dbReference type="Proteomes" id="UP000054549">
    <property type="component" value="Unassembled WGS sequence"/>
</dbReference>
<evidence type="ECO:0000256" key="1">
    <source>
        <dbReference type="ARBA" id="ARBA00023242"/>
    </source>
</evidence>
<sequence>MSSADRVRVRGLTIHRPIIYGNTARLLNSEEKKIAPQDHTHKWTVAVRSASSAPDSDIVGSADDINYFIKRITFKLHDTYPNPTRSVEKHPFEVTETGWGEFEVQIRITFVPEAGEKNLTLYHHIKLHPWTVTPSVGESVDNPPTNTFDEPVHSWQYDEVVFHDPYQNFLNILTQNPPTPLSKARSRPVPFHLSNPGSLDASKGGVPEFTTLMEKEEYDRLEEAKKAIMAEQARWREILVEKEKELELLQKQASQ</sequence>
<evidence type="ECO:0000313" key="5">
    <source>
        <dbReference type="EMBL" id="KIL70328.1"/>
    </source>
</evidence>
<comment type="subcellular location">
    <subcellularLocation>
        <location evidence="3">Nucleus</location>
    </subcellularLocation>
    <subcellularLocation>
        <location evidence="3">Cytoplasm</location>
    </subcellularLocation>
</comment>
<evidence type="ECO:0000313" key="6">
    <source>
        <dbReference type="Proteomes" id="UP000054549"/>
    </source>
</evidence>
<protein>
    <recommendedName>
        <fullName evidence="3">Protein AF-9 homolog</fullName>
    </recommendedName>
</protein>
<keyword evidence="1 2" id="KW-0539">Nucleus</keyword>
<reference evidence="5 6" key="1">
    <citation type="submission" date="2014-04" db="EMBL/GenBank/DDBJ databases">
        <title>Evolutionary Origins and Diversification of the Mycorrhizal Mutualists.</title>
        <authorList>
            <consortium name="DOE Joint Genome Institute"/>
            <consortium name="Mycorrhizal Genomics Consortium"/>
            <person name="Kohler A."/>
            <person name="Kuo A."/>
            <person name="Nagy L.G."/>
            <person name="Floudas D."/>
            <person name="Copeland A."/>
            <person name="Barry K.W."/>
            <person name="Cichocki N."/>
            <person name="Veneault-Fourrey C."/>
            <person name="LaButti K."/>
            <person name="Lindquist E.A."/>
            <person name="Lipzen A."/>
            <person name="Lundell T."/>
            <person name="Morin E."/>
            <person name="Murat C."/>
            <person name="Riley R."/>
            <person name="Ohm R."/>
            <person name="Sun H."/>
            <person name="Tunlid A."/>
            <person name="Henrissat B."/>
            <person name="Grigoriev I.V."/>
            <person name="Hibbett D.S."/>
            <person name="Martin F."/>
        </authorList>
    </citation>
    <scope>NUCLEOTIDE SEQUENCE [LARGE SCALE GENOMIC DNA]</scope>
    <source>
        <strain evidence="5 6">Koide BX008</strain>
    </source>
</reference>
<keyword evidence="3" id="KW-0010">Activator</keyword>
<dbReference type="STRING" id="946122.A0A0C2XMF5"/>
<comment type="subunit">
    <text evidence="3">Component of the SWR1 chromatin-remodeling complex and of the NuA4 histone acetyltransferase complex.</text>
</comment>
<gene>
    <name evidence="3" type="primary">YAF9</name>
    <name evidence="5" type="ORF">M378DRAFT_67674</name>
</gene>
<comment type="function">
    <text evidence="3">Component of the SWR1 complex which mediates the ATP-dependent exchange of histone H2A for an H2A variant leading to transcriptional regulation of selected genes by chromatin remodeling. Component of the NuA4 histone acetyltransferase complex which is involved in transcriptional activation of selected genes principally by acetylation of nucleosomal histones H4 and H2A. The NuA4 complex is also involved in DNA repair. Yaf9 may also be required for viability in conditions in which the structural integrity of the spindle is compromised.</text>
</comment>
<dbReference type="InterPro" id="IPR038704">
    <property type="entry name" value="YEAST_sf"/>
</dbReference>
<dbReference type="CDD" id="cd16908">
    <property type="entry name" value="YEATS_Yaf9_like"/>
    <property type="match status" value="1"/>
</dbReference>
<keyword evidence="3" id="KW-0804">Transcription</keyword>
<keyword evidence="3" id="KW-0234">DNA repair</keyword>
<dbReference type="GO" id="GO:0005737">
    <property type="term" value="C:cytoplasm"/>
    <property type="evidence" value="ECO:0007669"/>
    <property type="project" value="UniProtKB-SubCell"/>
</dbReference>
<keyword evidence="6" id="KW-1185">Reference proteome</keyword>
<keyword evidence="3" id="KW-0175">Coiled coil</keyword>
<keyword evidence="3" id="KW-0227">DNA damage</keyword>
<proteinExistence type="inferred from homology"/>
<dbReference type="PROSITE" id="PS51037">
    <property type="entry name" value="YEATS"/>
    <property type="match status" value="1"/>
</dbReference>
<keyword evidence="3" id="KW-0805">Transcription regulation</keyword>
<comment type="domain">
    <text evidence="3">The coiled-coil domain is required for assembly into the NuA4 complex.</text>
</comment>
<dbReference type="GO" id="GO:0006355">
    <property type="term" value="P:regulation of DNA-templated transcription"/>
    <property type="evidence" value="ECO:0007669"/>
    <property type="project" value="InterPro"/>
</dbReference>
<feature type="domain" description="YEATS" evidence="4">
    <location>
        <begin position="8"/>
        <end position="176"/>
    </location>
</feature>
<organism evidence="5 6">
    <name type="scientific">Amanita muscaria (strain Koide BX008)</name>
    <dbReference type="NCBI Taxonomy" id="946122"/>
    <lineage>
        <taxon>Eukaryota</taxon>
        <taxon>Fungi</taxon>
        <taxon>Dikarya</taxon>
        <taxon>Basidiomycota</taxon>
        <taxon>Agaricomycotina</taxon>
        <taxon>Agaricomycetes</taxon>
        <taxon>Agaricomycetidae</taxon>
        <taxon>Agaricales</taxon>
        <taxon>Pluteineae</taxon>
        <taxon>Amanitaceae</taxon>
        <taxon>Amanita</taxon>
    </lineage>
</organism>
<keyword evidence="3" id="KW-0963">Cytoplasm</keyword>
<evidence type="ECO:0000259" key="4">
    <source>
        <dbReference type="PROSITE" id="PS51037"/>
    </source>
</evidence>
<evidence type="ECO:0000256" key="3">
    <source>
        <dbReference type="RuleBase" id="RU367117"/>
    </source>
</evidence>
<dbReference type="GO" id="GO:0006281">
    <property type="term" value="P:DNA repair"/>
    <property type="evidence" value="ECO:0007669"/>
    <property type="project" value="UniProtKB-UniRule"/>
</dbReference>
<dbReference type="InterPro" id="IPR005033">
    <property type="entry name" value="YEATS"/>
</dbReference>